<accession>A0A2P2E5X8</accession>
<proteinExistence type="predicted"/>
<dbReference type="Proteomes" id="UP000245086">
    <property type="component" value="Unassembled WGS sequence"/>
</dbReference>
<comment type="caution">
    <text evidence="1">The sequence shown here is derived from an EMBL/GenBank/DDBJ whole genome shotgun (WGS) entry which is preliminary data.</text>
</comment>
<dbReference type="OrthoDB" id="9852509at2"/>
<evidence type="ECO:0000313" key="2">
    <source>
        <dbReference type="Proteomes" id="UP000245086"/>
    </source>
</evidence>
<dbReference type="EMBL" id="BFBR01000001">
    <property type="protein sequence ID" value="GBF56476.1"/>
    <property type="molecule type" value="Genomic_DNA"/>
</dbReference>
<dbReference type="RefSeq" id="WP_108983362.1">
    <property type="nucleotide sequence ID" value="NZ_BFBR01000001.1"/>
</dbReference>
<protein>
    <submittedName>
        <fullName evidence="1">Uncharacterized protein</fullName>
    </submittedName>
</protein>
<reference evidence="1 2" key="1">
    <citation type="journal article" date="2018" name="Genome Announc.">
        <title>Draft Genome Sequence of "Candidatus Phycosocius bacilliformis," an Alphaproteobacterial Ectosymbiont of the Hydrocarbon-Producing Green Alga Botryococcus braunii.</title>
        <authorList>
            <person name="Tanabe Y."/>
            <person name="Yamaguchi H."/>
            <person name="Watanabe M.M."/>
        </authorList>
    </citation>
    <scope>NUCLEOTIDE SEQUENCE [LARGE SCALE GENOMIC DNA]</scope>
    <source>
        <strain evidence="1 2">BOTRYCO-2</strain>
    </source>
</reference>
<dbReference type="AlphaFoldDB" id="A0A2P2E5X8"/>
<name>A0A2P2E5X8_9PROT</name>
<gene>
    <name evidence="1" type="ORF">PbB2_00132</name>
</gene>
<keyword evidence="2" id="KW-1185">Reference proteome</keyword>
<organism evidence="1 2">
    <name type="scientific">Candidatus Phycosocius bacilliformis</name>
    <dbReference type="NCBI Taxonomy" id="1445552"/>
    <lineage>
        <taxon>Bacteria</taxon>
        <taxon>Pseudomonadati</taxon>
        <taxon>Pseudomonadota</taxon>
        <taxon>Alphaproteobacteria</taxon>
        <taxon>Caulobacterales</taxon>
        <taxon>Caulobacterales incertae sedis</taxon>
        <taxon>Candidatus Phycosocius</taxon>
    </lineage>
</organism>
<evidence type="ECO:0000313" key="1">
    <source>
        <dbReference type="EMBL" id="GBF56476.1"/>
    </source>
</evidence>
<sequence>MVARSYHGLTAPDEEFERLRAYRDHLLRMAQAYRPGGAEYMALSRAVMALDEAAGVVMNRPGFYQSPLHRTV</sequence>